<dbReference type="Pfam" id="PF03968">
    <property type="entry name" value="LptD_N"/>
    <property type="match status" value="1"/>
</dbReference>
<dbReference type="GO" id="GO:0017089">
    <property type="term" value="F:glycolipid transfer activity"/>
    <property type="evidence" value="ECO:0007669"/>
    <property type="project" value="TreeGrafter"/>
</dbReference>
<evidence type="ECO:0000259" key="6">
    <source>
        <dbReference type="Pfam" id="PF03968"/>
    </source>
</evidence>
<dbReference type="Proteomes" id="UP000262073">
    <property type="component" value="Chromosome"/>
</dbReference>
<name>A0A346NIW2_9ALTE</name>
<dbReference type="InterPro" id="IPR052037">
    <property type="entry name" value="LPS_export_LptA"/>
</dbReference>
<dbReference type="NCBIfam" id="TIGR03002">
    <property type="entry name" value="outer_YhbN_LptA"/>
    <property type="match status" value="1"/>
</dbReference>
<dbReference type="GO" id="GO:0015920">
    <property type="term" value="P:lipopolysaccharide transport"/>
    <property type="evidence" value="ECO:0007669"/>
    <property type="project" value="UniProtKB-UniRule"/>
</dbReference>
<sequence precursor="true">MYKPLFPLASSLLALLCFVAPVTAGSGDFQKPITVDARTQSMDGKNKVTRFKDNVTITQGTLTIEADEVEVSAKDGEGREVMIARGNPAKYSQTMDDGSKVTAQASELRYEVNKRTISMRGDARISQNSSMVRGDSITYDMVKEQLLATSSDNNDDSRVTTVFRPQSIKKLNDNKDDATAKDSADEQKNGEGDN</sequence>
<keyword evidence="1 4" id="KW-0813">Transport</keyword>
<comment type="subcellular location">
    <subcellularLocation>
        <location evidence="4">Periplasm</location>
    </subcellularLocation>
</comment>
<accession>A0A346NIW2</accession>
<dbReference type="GO" id="GO:0001530">
    <property type="term" value="F:lipopolysaccharide binding"/>
    <property type="evidence" value="ECO:0007669"/>
    <property type="project" value="InterPro"/>
</dbReference>
<evidence type="ECO:0000256" key="3">
    <source>
        <dbReference type="ARBA" id="ARBA00022764"/>
    </source>
</evidence>
<comment type="function">
    <text evidence="4">Involved in the assembly of lipopolysaccharide (LPS). Required for the translocation of LPS from the inner membrane to the outer membrane. May form a bridge between the inner membrane and the outer membrane, via interactions with LptC and LptD, thereby facilitating LPS transfer across the periplasm.</text>
</comment>
<gene>
    <name evidence="4 7" type="primary">lptA</name>
    <name evidence="7" type="ORF">D0Y50_03245</name>
</gene>
<keyword evidence="8" id="KW-1185">Reference proteome</keyword>
<dbReference type="GO" id="GO:0043165">
    <property type="term" value="P:Gram-negative-bacterium-type cell outer membrane assembly"/>
    <property type="evidence" value="ECO:0007669"/>
    <property type="project" value="UniProtKB-UniRule"/>
</dbReference>
<dbReference type="Gene3D" id="2.60.450.10">
    <property type="entry name" value="Lipopolysaccharide (LPS) transport protein A like domain"/>
    <property type="match status" value="1"/>
</dbReference>
<evidence type="ECO:0000313" key="8">
    <source>
        <dbReference type="Proteomes" id="UP000262073"/>
    </source>
</evidence>
<keyword evidence="2 4" id="KW-0732">Signal</keyword>
<dbReference type="GO" id="GO:0009279">
    <property type="term" value="C:cell outer membrane"/>
    <property type="evidence" value="ECO:0007669"/>
    <property type="project" value="TreeGrafter"/>
</dbReference>
<feature type="signal peptide" evidence="4">
    <location>
        <begin position="1"/>
        <end position="24"/>
    </location>
</feature>
<dbReference type="PANTHER" id="PTHR36504">
    <property type="entry name" value="LIPOPOLYSACCHARIDE EXPORT SYSTEM PROTEIN LPTA"/>
    <property type="match status" value="1"/>
</dbReference>
<dbReference type="OrthoDB" id="5599500at2"/>
<protein>
    <recommendedName>
        <fullName evidence="4">Lipopolysaccharide export system protein LptA</fullName>
    </recommendedName>
</protein>
<evidence type="ECO:0000256" key="4">
    <source>
        <dbReference type="HAMAP-Rule" id="MF_01914"/>
    </source>
</evidence>
<dbReference type="KEGG" id="salm:D0Y50_03245"/>
<feature type="region of interest" description="Disordered" evidence="5">
    <location>
        <begin position="150"/>
        <end position="194"/>
    </location>
</feature>
<keyword evidence="3 4" id="KW-0574">Periplasm</keyword>
<evidence type="ECO:0000256" key="1">
    <source>
        <dbReference type="ARBA" id="ARBA00022448"/>
    </source>
</evidence>
<dbReference type="InterPro" id="IPR005653">
    <property type="entry name" value="OstA-like_N"/>
</dbReference>
<dbReference type="AlphaFoldDB" id="A0A346NIW2"/>
<organism evidence="7 8">
    <name type="scientific">Salinimonas sediminis</name>
    <dbReference type="NCBI Taxonomy" id="2303538"/>
    <lineage>
        <taxon>Bacteria</taxon>
        <taxon>Pseudomonadati</taxon>
        <taxon>Pseudomonadota</taxon>
        <taxon>Gammaproteobacteria</taxon>
        <taxon>Alteromonadales</taxon>
        <taxon>Alteromonadaceae</taxon>
        <taxon>Alteromonas/Salinimonas group</taxon>
        <taxon>Salinimonas</taxon>
    </lineage>
</organism>
<dbReference type="GO" id="GO:0030288">
    <property type="term" value="C:outer membrane-bounded periplasmic space"/>
    <property type="evidence" value="ECO:0007669"/>
    <property type="project" value="TreeGrafter"/>
</dbReference>
<evidence type="ECO:0000256" key="2">
    <source>
        <dbReference type="ARBA" id="ARBA00022729"/>
    </source>
</evidence>
<feature type="compositionally biased region" description="Basic and acidic residues" evidence="5">
    <location>
        <begin position="170"/>
        <end position="194"/>
    </location>
</feature>
<feature type="domain" description="Organic solvent tolerance-like N-terminal" evidence="6">
    <location>
        <begin position="35"/>
        <end position="144"/>
    </location>
</feature>
<evidence type="ECO:0000313" key="7">
    <source>
        <dbReference type="EMBL" id="AXR05469.1"/>
    </source>
</evidence>
<feature type="chain" id="PRO_5017095410" description="Lipopolysaccharide export system protein LptA" evidence="4">
    <location>
        <begin position="25"/>
        <end position="194"/>
    </location>
</feature>
<dbReference type="HAMAP" id="MF_01914">
    <property type="entry name" value="LPS_assembly_LptA"/>
    <property type="match status" value="1"/>
</dbReference>
<evidence type="ECO:0000256" key="5">
    <source>
        <dbReference type="SAM" id="MobiDB-lite"/>
    </source>
</evidence>
<reference evidence="7 8" key="1">
    <citation type="submission" date="2018-08" db="EMBL/GenBank/DDBJ databases">
        <title>Salinimonas sediminis sp. nov., a piezophilic bacterium isolated from a deep-sea sediment sample from the New Britain Trench.</title>
        <authorList>
            <person name="Cao J."/>
        </authorList>
    </citation>
    <scope>NUCLEOTIDE SEQUENCE [LARGE SCALE GENOMIC DNA]</scope>
    <source>
        <strain evidence="7 8">N102</strain>
    </source>
</reference>
<dbReference type="InterPro" id="IPR014340">
    <property type="entry name" value="LptA"/>
</dbReference>
<proteinExistence type="inferred from homology"/>
<comment type="similarity">
    <text evidence="4">Belongs to the LptA family.</text>
</comment>
<dbReference type="RefSeq" id="WP_108565413.1">
    <property type="nucleotide sequence ID" value="NZ_CP031769.1"/>
</dbReference>
<dbReference type="EMBL" id="CP031769">
    <property type="protein sequence ID" value="AXR05469.1"/>
    <property type="molecule type" value="Genomic_DNA"/>
</dbReference>
<dbReference type="PANTHER" id="PTHR36504:SF1">
    <property type="entry name" value="LIPOPOLYSACCHARIDE EXPORT SYSTEM PROTEIN LPTA"/>
    <property type="match status" value="1"/>
</dbReference>
<comment type="subunit">
    <text evidence="4">Component of the lipopolysaccharide transport and assembly complex.</text>
</comment>